<dbReference type="CDD" id="cd01335">
    <property type="entry name" value="Radical_SAM"/>
    <property type="match status" value="1"/>
</dbReference>
<evidence type="ECO:0000313" key="12">
    <source>
        <dbReference type="Proteomes" id="UP000187822"/>
    </source>
</evidence>
<evidence type="ECO:0000256" key="1">
    <source>
        <dbReference type="ARBA" id="ARBA00001966"/>
    </source>
</evidence>
<feature type="domain" description="Radical SAM core" evidence="9">
    <location>
        <begin position="194"/>
        <end position="423"/>
    </location>
</feature>
<evidence type="ECO:0000256" key="6">
    <source>
        <dbReference type="ARBA" id="ARBA00023004"/>
    </source>
</evidence>
<evidence type="ECO:0000256" key="4">
    <source>
        <dbReference type="ARBA" id="ARBA00022691"/>
    </source>
</evidence>
<comment type="cofactor">
    <cofactor evidence="1">
        <name>[4Fe-4S] cluster</name>
        <dbReference type="ChEBI" id="CHEBI:49883"/>
    </cofactor>
</comment>
<reference evidence="10 13" key="1">
    <citation type="submission" date="2016-04" db="EMBL/GenBank/DDBJ databases">
        <authorList>
            <person name="Evans L.H."/>
            <person name="Alamgir A."/>
            <person name="Owens N."/>
            <person name="Weber N.D."/>
            <person name="Virtaneva K."/>
            <person name="Barbian K."/>
            <person name="Babar A."/>
            <person name="Rosenke K."/>
        </authorList>
    </citation>
    <scope>NUCLEOTIDE SEQUENCE [LARGE SCALE GENOMIC DNA]</scope>
    <source>
        <strain evidence="10">S5</strain>
        <strain evidence="13">S5(T) (JCM 30642 \VKM B-2941)</strain>
    </source>
</reference>
<evidence type="ECO:0000259" key="9">
    <source>
        <dbReference type="PROSITE" id="PS51918"/>
    </source>
</evidence>
<dbReference type="SMART" id="SM00729">
    <property type="entry name" value="Elp3"/>
    <property type="match status" value="1"/>
</dbReference>
<sequence>MAIRAVLIRPSNKTGSAYLTKWGFLPAPLGLLALAGEILRINNSNVKIIDMEGDNLSLDQAIDLAVEYRPDLVGITLHATAAHNNAGYLAREIKKRLPSTILVAGGHHATFLPYEVLRSGFDISVLGEGDETIYDISNAIVNGTSMLKIPGIVVRDGDKFVRTAPRKLIHDLDSLPMPPLELLDASKYTFKVFGKNEKVMCLETSRGCPYGCDFCSVTPTWGNTWRNKSNGRILMEMERAKEAGYDWIFFTDDIFIVEPNVKHRESLFNSILERGLETKWIVQMRADVTARHPDLIQKAARAGMTISFLGVESGSPEVLKKMHKGEFTPQSVEAVKILSSNDIIVLIGLMIGAPYERIRDALTTVKFSRELARAGADAVQFSIYTPLPGTRIFNEALKDSSLFTLDWDRYDVLTPVMKTRVGPVFDQILQFYASYSFYIYKFIRGKIKGIILTKKKGILIETGTKFIMKMMPEYLKDIKNFPRFLFRTYDMYKEAVKNGFISQKDQDEISGDSGKIIYDLENGRNPYFLIKKES</sequence>
<dbReference type="GO" id="GO:0031419">
    <property type="term" value="F:cobalamin binding"/>
    <property type="evidence" value="ECO:0007669"/>
    <property type="project" value="InterPro"/>
</dbReference>
<dbReference type="SUPFAM" id="SSF52242">
    <property type="entry name" value="Cobalamin (vitamin B12)-binding domain"/>
    <property type="match status" value="1"/>
</dbReference>
<dbReference type="OrthoDB" id="2305at2157"/>
<dbReference type="SFLD" id="SFLDG01082">
    <property type="entry name" value="B12-binding_domain_containing"/>
    <property type="match status" value="1"/>
</dbReference>
<accession>A0A1N5WIS9</accession>
<dbReference type="InterPro" id="IPR023404">
    <property type="entry name" value="rSAM_horseshoe"/>
</dbReference>
<dbReference type="GO" id="GO:0003824">
    <property type="term" value="F:catalytic activity"/>
    <property type="evidence" value="ECO:0007669"/>
    <property type="project" value="InterPro"/>
</dbReference>
<gene>
    <name evidence="11" type="ORF">CPM_1795</name>
    <name evidence="10" type="ORF">CSP5_1856</name>
</gene>
<dbReference type="PROSITE" id="PS51918">
    <property type="entry name" value="RADICAL_SAM"/>
    <property type="match status" value="1"/>
</dbReference>
<keyword evidence="4" id="KW-0949">S-adenosyl-L-methionine</keyword>
<dbReference type="InterPro" id="IPR007197">
    <property type="entry name" value="rSAM"/>
</dbReference>
<dbReference type="InterPro" id="IPR006158">
    <property type="entry name" value="Cobalamin-bd"/>
</dbReference>
<dbReference type="GO" id="GO:0051539">
    <property type="term" value="F:4 iron, 4 sulfur cluster binding"/>
    <property type="evidence" value="ECO:0007669"/>
    <property type="project" value="UniProtKB-KW"/>
</dbReference>
<dbReference type="InterPro" id="IPR034466">
    <property type="entry name" value="Methyltransferase_Class_B"/>
</dbReference>
<reference evidence="12" key="3">
    <citation type="submission" date="2016-06" db="EMBL/GenBank/DDBJ databases">
        <authorList>
            <person name="Toshchakov V.S."/>
        </authorList>
    </citation>
    <scope>NUCLEOTIDE SEQUENCE [LARGE SCALE GENOMIC DNA]</scope>
    <source>
        <strain>PM4 (JCM 30641</strain>
        <strain evidence="12">\VKM B-2940)</strain>
    </source>
</reference>
<dbReference type="Pfam" id="PF04055">
    <property type="entry name" value="Radical_SAM"/>
    <property type="match status" value="1"/>
</dbReference>
<dbReference type="InterPro" id="IPR036724">
    <property type="entry name" value="Cobalamin-bd_sf"/>
</dbReference>
<dbReference type="Pfam" id="PF02310">
    <property type="entry name" value="B12-binding"/>
    <property type="match status" value="1"/>
</dbReference>
<dbReference type="STRING" id="1673428.CPM_1795"/>
<reference evidence="11" key="2">
    <citation type="submission" date="2016-06" db="EMBL/GenBank/DDBJ databases">
        <authorList>
            <person name="Olsen C.W."/>
            <person name="Carey S."/>
            <person name="Hinshaw L."/>
            <person name="Karasin A.I."/>
        </authorList>
    </citation>
    <scope>NUCLEOTIDE SEQUENCE [LARGE SCALE GENOMIC DNA]</scope>
    <source>
        <strain evidence="11">PM4</strain>
    </source>
</reference>
<evidence type="ECO:0000259" key="8">
    <source>
        <dbReference type="PROSITE" id="PS51332"/>
    </source>
</evidence>
<dbReference type="CDD" id="cd02068">
    <property type="entry name" value="radical_SAM_B12_BD"/>
    <property type="match status" value="1"/>
</dbReference>
<dbReference type="EMBL" id="LT719092">
    <property type="protein sequence ID" value="SJK85574.1"/>
    <property type="molecule type" value="Genomic_DNA"/>
</dbReference>
<dbReference type="AlphaFoldDB" id="A0A1N5WIS9"/>
<dbReference type="InterPro" id="IPR006638">
    <property type="entry name" value="Elp3/MiaA/NifB-like_rSAM"/>
</dbReference>
<dbReference type="GO" id="GO:0005829">
    <property type="term" value="C:cytosol"/>
    <property type="evidence" value="ECO:0007669"/>
    <property type="project" value="TreeGrafter"/>
</dbReference>
<keyword evidence="12" id="KW-1185">Reference proteome</keyword>
<dbReference type="KEGG" id="cdiv:CPM_1795"/>
<dbReference type="PANTHER" id="PTHR43409">
    <property type="entry name" value="ANAEROBIC MAGNESIUM-PROTOPORPHYRIN IX MONOMETHYL ESTER CYCLASE-RELATED"/>
    <property type="match status" value="1"/>
</dbReference>
<dbReference type="GO" id="GO:0046872">
    <property type="term" value="F:metal ion binding"/>
    <property type="evidence" value="ECO:0007669"/>
    <property type="project" value="UniProtKB-KW"/>
</dbReference>
<evidence type="ECO:0000313" key="11">
    <source>
        <dbReference type="EMBL" id="SJK85574.1"/>
    </source>
</evidence>
<dbReference type="InterPro" id="IPR051198">
    <property type="entry name" value="BchE-like"/>
</dbReference>
<dbReference type="SFLD" id="SFLDS00029">
    <property type="entry name" value="Radical_SAM"/>
    <property type="match status" value="1"/>
</dbReference>
<protein>
    <submittedName>
        <fullName evidence="10">Anaerobic magnesium-protoporphyrin IX monomethyl ester cyclase</fullName>
    </submittedName>
</protein>
<feature type="domain" description="B12-binding" evidence="8">
    <location>
        <begin position="14"/>
        <end position="147"/>
    </location>
</feature>
<dbReference type="PROSITE" id="PS51332">
    <property type="entry name" value="B12_BINDING"/>
    <property type="match status" value="1"/>
</dbReference>
<evidence type="ECO:0000256" key="5">
    <source>
        <dbReference type="ARBA" id="ARBA00022723"/>
    </source>
</evidence>
<keyword evidence="2" id="KW-0489">Methyltransferase</keyword>
<dbReference type="Gene3D" id="3.40.50.280">
    <property type="entry name" value="Cobalamin-binding domain"/>
    <property type="match status" value="1"/>
</dbReference>
<dbReference type="Proteomes" id="UP000195607">
    <property type="component" value="Chromosome I"/>
</dbReference>
<dbReference type="GeneID" id="41589093"/>
<name>A0A1N5WIS9_9ARCH</name>
<keyword evidence="6" id="KW-0408">Iron</keyword>
<dbReference type="InterPro" id="IPR058240">
    <property type="entry name" value="rSAM_sf"/>
</dbReference>
<evidence type="ECO:0000313" key="13">
    <source>
        <dbReference type="Proteomes" id="UP000195607"/>
    </source>
</evidence>
<evidence type="ECO:0000313" key="10">
    <source>
        <dbReference type="EMBL" id="SIM85153.1"/>
    </source>
</evidence>
<organism evidence="10 13">
    <name type="scientific">Cuniculiplasma divulgatum</name>
    <dbReference type="NCBI Taxonomy" id="1673428"/>
    <lineage>
        <taxon>Archaea</taxon>
        <taxon>Methanobacteriati</taxon>
        <taxon>Thermoplasmatota</taxon>
        <taxon>Thermoplasmata</taxon>
        <taxon>Thermoplasmatales</taxon>
        <taxon>Cuniculiplasmataceae</taxon>
        <taxon>Cuniculiplasma</taxon>
    </lineage>
</organism>
<evidence type="ECO:0000256" key="3">
    <source>
        <dbReference type="ARBA" id="ARBA00022679"/>
    </source>
</evidence>
<evidence type="ECO:0000256" key="7">
    <source>
        <dbReference type="ARBA" id="ARBA00023014"/>
    </source>
</evidence>
<dbReference type="RefSeq" id="WP_083705387.1">
    <property type="nucleotide sequence ID" value="NZ_LT671858.1"/>
</dbReference>
<dbReference type="Proteomes" id="UP000187822">
    <property type="component" value="Chromosome I"/>
</dbReference>
<dbReference type="SFLD" id="SFLDG01123">
    <property type="entry name" value="methyltransferase_(Class_B)"/>
    <property type="match status" value="1"/>
</dbReference>
<dbReference type="EMBL" id="LT671858">
    <property type="protein sequence ID" value="SIM85153.1"/>
    <property type="molecule type" value="Genomic_DNA"/>
</dbReference>
<keyword evidence="3" id="KW-0808">Transferase</keyword>
<keyword evidence="7" id="KW-0411">Iron-sulfur</keyword>
<dbReference type="PANTHER" id="PTHR43409:SF7">
    <property type="entry name" value="BLL1977 PROTEIN"/>
    <property type="match status" value="1"/>
</dbReference>
<dbReference type="Gene3D" id="3.80.30.20">
    <property type="entry name" value="tm_1862 like domain"/>
    <property type="match status" value="1"/>
</dbReference>
<proteinExistence type="predicted"/>
<keyword evidence="5" id="KW-0479">Metal-binding</keyword>
<evidence type="ECO:0000256" key="2">
    <source>
        <dbReference type="ARBA" id="ARBA00022603"/>
    </source>
</evidence>
<dbReference type="SUPFAM" id="SSF102114">
    <property type="entry name" value="Radical SAM enzymes"/>
    <property type="match status" value="1"/>
</dbReference>